<dbReference type="InterPro" id="IPR028098">
    <property type="entry name" value="Glyco_trans_4-like_N"/>
</dbReference>
<name>A0A4R8GPZ0_9FIRM</name>
<dbReference type="Gene3D" id="3.40.50.2000">
    <property type="entry name" value="Glycogen Phosphorylase B"/>
    <property type="match status" value="2"/>
</dbReference>
<dbReference type="GeneID" id="57012750"/>
<evidence type="ECO:0000259" key="2">
    <source>
        <dbReference type="Pfam" id="PF13579"/>
    </source>
</evidence>
<dbReference type="GO" id="GO:0016758">
    <property type="term" value="F:hexosyltransferase activity"/>
    <property type="evidence" value="ECO:0007669"/>
    <property type="project" value="TreeGrafter"/>
</dbReference>
<dbReference type="PANTHER" id="PTHR45947">
    <property type="entry name" value="SULFOQUINOVOSYL TRANSFERASE SQD2"/>
    <property type="match status" value="1"/>
</dbReference>
<dbReference type="InterPro" id="IPR050194">
    <property type="entry name" value="Glycosyltransferase_grp1"/>
</dbReference>
<feature type="domain" description="Glycosyltransferase subfamily 4-like N-terminal" evidence="2">
    <location>
        <begin position="18"/>
        <end position="201"/>
    </location>
</feature>
<proteinExistence type="predicted"/>
<dbReference type="Proteomes" id="UP000295472">
    <property type="component" value="Unassembled WGS sequence"/>
</dbReference>
<evidence type="ECO:0000259" key="1">
    <source>
        <dbReference type="Pfam" id="PF00534"/>
    </source>
</evidence>
<dbReference type="PANTHER" id="PTHR45947:SF3">
    <property type="entry name" value="SULFOQUINOVOSYL TRANSFERASE SQD2"/>
    <property type="match status" value="1"/>
</dbReference>
<dbReference type="EMBL" id="SOEF01000015">
    <property type="protein sequence ID" value="TDX43647.1"/>
    <property type="molecule type" value="Genomic_DNA"/>
</dbReference>
<dbReference type="Pfam" id="PF13579">
    <property type="entry name" value="Glyco_trans_4_4"/>
    <property type="match status" value="1"/>
</dbReference>
<reference evidence="3 4" key="1">
    <citation type="submission" date="2019-03" db="EMBL/GenBank/DDBJ databases">
        <title>Subsurface microbial communities from deep shales in Ohio and West Virginia, USA.</title>
        <authorList>
            <person name="Wrighton K."/>
        </authorList>
    </citation>
    <scope>NUCLEOTIDE SEQUENCE [LARGE SCALE GENOMIC DNA]</scope>
    <source>
        <strain evidence="3 4">DSMZ 11287</strain>
    </source>
</reference>
<evidence type="ECO:0000313" key="3">
    <source>
        <dbReference type="EMBL" id="TDX43647.1"/>
    </source>
</evidence>
<keyword evidence="3" id="KW-0808">Transferase</keyword>
<dbReference type="RefSeq" id="WP_166667691.1">
    <property type="nucleotide sequence ID" value="NZ_SOEF01000015.1"/>
</dbReference>
<organism evidence="3 4">
    <name type="scientific">Halanaerobium congolense</name>
    <dbReference type="NCBI Taxonomy" id="54121"/>
    <lineage>
        <taxon>Bacteria</taxon>
        <taxon>Bacillati</taxon>
        <taxon>Bacillota</taxon>
        <taxon>Clostridia</taxon>
        <taxon>Halanaerobiales</taxon>
        <taxon>Halanaerobiaceae</taxon>
        <taxon>Halanaerobium</taxon>
    </lineage>
</organism>
<dbReference type="AlphaFoldDB" id="A0A4R8GPZ0"/>
<dbReference type="SUPFAM" id="SSF53756">
    <property type="entry name" value="UDP-Glycosyltransferase/glycogen phosphorylase"/>
    <property type="match status" value="1"/>
</dbReference>
<gene>
    <name evidence="3" type="ORF">C7954_11528</name>
</gene>
<accession>A0A4R8GPZ0</accession>
<protein>
    <submittedName>
        <fullName evidence="3">Glycosyltransferase involved in cell wall biosynthesis</fullName>
    </submittedName>
</protein>
<feature type="domain" description="Glycosyl transferase family 1" evidence="1">
    <location>
        <begin position="219"/>
        <end position="380"/>
    </location>
</feature>
<dbReference type="CDD" id="cd03794">
    <property type="entry name" value="GT4_WbuB-like"/>
    <property type="match status" value="1"/>
</dbReference>
<sequence length="403" mass="45675">MKILFHTHYYLPETGPATKRISGLAENLKEDGHQVEILTGFPSYPSGIKPDGYKRKIYMDEEINGIKIYRYYTYASPKVNLFNRLLNYLSFMISSLFFLFKKEKYDVIITSSPPLFISISAWPISALKKTPLVFDVRDIWPDVAEEIGQISRGGFQYKILDKMANFLYKKSDLITTVTNMKKEKLKSKGISNEKIKYISNGFDKIFLENDIDNKIVDEFNLKEKFTLVYAGNVGLAQGLDIIIDAAENLKDYNDIQFLIIGDGLEKDELEQRAKKAELNNLKFLGLYPHKKIYTFLRYSDASIIPLKNENLKDSVPSKLFESLGAGCPVILSAAGESAKIVNDSNGGLTVEPGDSAALKDAILQLYNNEDLKRDFSKNGQAYVLENFTREKIAKKLSVVLENL</sequence>
<dbReference type="Pfam" id="PF00534">
    <property type="entry name" value="Glycos_transf_1"/>
    <property type="match status" value="1"/>
</dbReference>
<comment type="caution">
    <text evidence="3">The sequence shown here is derived from an EMBL/GenBank/DDBJ whole genome shotgun (WGS) entry which is preliminary data.</text>
</comment>
<dbReference type="InterPro" id="IPR001296">
    <property type="entry name" value="Glyco_trans_1"/>
</dbReference>
<evidence type="ECO:0000313" key="4">
    <source>
        <dbReference type="Proteomes" id="UP000295472"/>
    </source>
</evidence>